<dbReference type="EMBL" id="RJJU01000002">
    <property type="protein sequence ID" value="RUM15871.1"/>
    <property type="molecule type" value="Genomic_DNA"/>
</dbReference>
<gene>
    <name evidence="2" type="ORF">EFB14_00560</name>
</gene>
<keyword evidence="1" id="KW-0472">Membrane</keyword>
<keyword evidence="1" id="KW-1133">Transmembrane helix</keyword>
<feature type="transmembrane region" description="Helical" evidence="1">
    <location>
        <begin position="78"/>
        <end position="97"/>
    </location>
</feature>
<accession>A0ABY0BG64</accession>
<dbReference type="Proteomes" id="UP000272004">
    <property type="component" value="Unassembled WGS sequence"/>
</dbReference>
<keyword evidence="1" id="KW-0812">Transmembrane</keyword>
<evidence type="ECO:0000313" key="2">
    <source>
        <dbReference type="EMBL" id="RUM15871.1"/>
    </source>
</evidence>
<feature type="transmembrane region" description="Helical" evidence="1">
    <location>
        <begin position="47"/>
        <end position="66"/>
    </location>
</feature>
<keyword evidence="3" id="KW-1185">Reference proteome</keyword>
<evidence type="ECO:0000313" key="3">
    <source>
        <dbReference type="Proteomes" id="UP000272004"/>
    </source>
</evidence>
<proteinExistence type="predicted"/>
<reference evidence="2 3" key="1">
    <citation type="submission" date="2018-11" db="EMBL/GenBank/DDBJ databases">
        <authorList>
            <person name="Huo Y."/>
        </authorList>
    </citation>
    <scope>NUCLEOTIDE SEQUENCE [LARGE SCALE GENOMIC DNA]</scope>
    <source>
        <strain evidence="2 3">CCBAU 33202</strain>
    </source>
</reference>
<organism evidence="2 3">
    <name type="scientific">Rhizobium fabae</name>
    <dbReference type="NCBI Taxonomy" id="573179"/>
    <lineage>
        <taxon>Bacteria</taxon>
        <taxon>Pseudomonadati</taxon>
        <taxon>Pseudomonadota</taxon>
        <taxon>Alphaproteobacteria</taxon>
        <taxon>Hyphomicrobiales</taxon>
        <taxon>Rhizobiaceae</taxon>
        <taxon>Rhizobium/Agrobacterium group</taxon>
        <taxon>Rhizobium</taxon>
    </lineage>
</organism>
<name>A0ABY0BG64_9HYPH</name>
<evidence type="ECO:0000256" key="1">
    <source>
        <dbReference type="SAM" id="Phobius"/>
    </source>
</evidence>
<protein>
    <submittedName>
        <fullName evidence="2">Uncharacterized protein</fullName>
    </submittedName>
</protein>
<sequence length="103" mass="11299">MLPVMKPTFGQRRPALPERKRIEAAPVPKRDAPYDWRSIGRYVRNGALALLIAAKLAIAAIHFAALNTSYSLSEYGPPMAATALVIFILGGLWLIGVKPTERD</sequence>
<comment type="caution">
    <text evidence="2">The sequence shown here is derived from an EMBL/GenBank/DDBJ whole genome shotgun (WGS) entry which is preliminary data.</text>
</comment>